<protein>
    <submittedName>
        <fullName evidence="2">Uncharacterized protein</fullName>
    </submittedName>
</protein>
<proteinExistence type="predicted"/>
<evidence type="ECO:0000313" key="3">
    <source>
        <dbReference type="Proteomes" id="UP000054270"/>
    </source>
</evidence>
<feature type="region of interest" description="Disordered" evidence="1">
    <location>
        <begin position="1"/>
        <end position="27"/>
    </location>
</feature>
<dbReference type="EMBL" id="KN817555">
    <property type="protein sequence ID" value="KJA21814.1"/>
    <property type="molecule type" value="Genomic_DNA"/>
</dbReference>
<gene>
    <name evidence="2" type="ORF">HYPSUDRAFT_41691</name>
</gene>
<dbReference type="AlphaFoldDB" id="A0A0D2NSI5"/>
<sequence length="75" mass="7763">MVFTGSPRGLAGSYSVPAVSHSKSPSGWSASTFAESMWYGSASPSAVRNAPRRPNATSTSAKTTGRAERGEEARA</sequence>
<name>A0A0D2NSI5_HYPSF</name>
<dbReference type="Proteomes" id="UP000054270">
    <property type="component" value="Unassembled WGS sequence"/>
</dbReference>
<accession>A0A0D2NSI5</accession>
<feature type="region of interest" description="Disordered" evidence="1">
    <location>
        <begin position="42"/>
        <end position="75"/>
    </location>
</feature>
<reference evidence="3" key="1">
    <citation type="submission" date="2014-04" db="EMBL/GenBank/DDBJ databases">
        <title>Evolutionary Origins and Diversification of the Mycorrhizal Mutualists.</title>
        <authorList>
            <consortium name="DOE Joint Genome Institute"/>
            <consortium name="Mycorrhizal Genomics Consortium"/>
            <person name="Kohler A."/>
            <person name="Kuo A."/>
            <person name="Nagy L.G."/>
            <person name="Floudas D."/>
            <person name="Copeland A."/>
            <person name="Barry K.W."/>
            <person name="Cichocki N."/>
            <person name="Veneault-Fourrey C."/>
            <person name="LaButti K."/>
            <person name="Lindquist E.A."/>
            <person name="Lipzen A."/>
            <person name="Lundell T."/>
            <person name="Morin E."/>
            <person name="Murat C."/>
            <person name="Riley R."/>
            <person name="Ohm R."/>
            <person name="Sun H."/>
            <person name="Tunlid A."/>
            <person name="Henrissat B."/>
            <person name="Grigoriev I.V."/>
            <person name="Hibbett D.S."/>
            <person name="Martin F."/>
        </authorList>
    </citation>
    <scope>NUCLEOTIDE SEQUENCE [LARGE SCALE GENOMIC DNA]</scope>
    <source>
        <strain evidence="3">FD-334 SS-4</strain>
    </source>
</reference>
<evidence type="ECO:0000313" key="2">
    <source>
        <dbReference type="EMBL" id="KJA21814.1"/>
    </source>
</evidence>
<organism evidence="2 3">
    <name type="scientific">Hypholoma sublateritium (strain FD-334 SS-4)</name>
    <dbReference type="NCBI Taxonomy" id="945553"/>
    <lineage>
        <taxon>Eukaryota</taxon>
        <taxon>Fungi</taxon>
        <taxon>Dikarya</taxon>
        <taxon>Basidiomycota</taxon>
        <taxon>Agaricomycotina</taxon>
        <taxon>Agaricomycetes</taxon>
        <taxon>Agaricomycetidae</taxon>
        <taxon>Agaricales</taxon>
        <taxon>Agaricineae</taxon>
        <taxon>Strophariaceae</taxon>
        <taxon>Hypholoma</taxon>
    </lineage>
</organism>
<keyword evidence="3" id="KW-1185">Reference proteome</keyword>
<feature type="compositionally biased region" description="Basic and acidic residues" evidence="1">
    <location>
        <begin position="65"/>
        <end position="75"/>
    </location>
</feature>
<evidence type="ECO:0000256" key="1">
    <source>
        <dbReference type="SAM" id="MobiDB-lite"/>
    </source>
</evidence>